<accession>A0A0A9F8G5</accession>
<organism evidence="1">
    <name type="scientific">Arundo donax</name>
    <name type="common">Giant reed</name>
    <name type="synonym">Donax arundinaceus</name>
    <dbReference type="NCBI Taxonomy" id="35708"/>
    <lineage>
        <taxon>Eukaryota</taxon>
        <taxon>Viridiplantae</taxon>
        <taxon>Streptophyta</taxon>
        <taxon>Embryophyta</taxon>
        <taxon>Tracheophyta</taxon>
        <taxon>Spermatophyta</taxon>
        <taxon>Magnoliopsida</taxon>
        <taxon>Liliopsida</taxon>
        <taxon>Poales</taxon>
        <taxon>Poaceae</taxon>
        <taxon>PACMAD clade</taxon>
        <taxon>Arundinoideae</taxon>
        <taxon>Arundineae</taxon>
        <taxon>Arundo</taxon>
    </lineage>
</organism>
<evidence type="ECO:0000313" key="1">
    <source>
        <dbReference type="EMBL" id="JAE06446.1"/>
    </source>
</evidence>
<dbReference type="AlphaFoldDB" id="A0A0A9F8G5"/>
<name>A0A0A9F8G5_ARUDO</name>
<dbReference type="EMBL" id="GBRH01191450">
    <property type="protein sequence ID" value="JAE06446.1"/>
    <property type="molecule type" value="Transcribed_RNA"/>
</dbReference>
<sequence length="29" mass="3355">MCLGGWCPGNVWTAFFMACTVFWLETIRN</sequence>
<reference evidence="1" key="2">
    <citation type="journal article" date="2015" name="Data Brief">
        <title>Shoot transcriptome of the giant reed, Arundo donax.</title>
        <authorList>
            <person name="Barrero R.A."/>
            <person name="Guerrero F.D."/>
            <person name="Moolhuijzen P."/>
            <person name="Goolsby J.A."/>
            <person name="Tidwell J."/>
            <person name="Bellgard S.E."/>
            <person name="Bellgard M.I."/>
        </authorList>
    </citation>
    <scope>NUCLEOTIDE SEQUENCE</scope>
    <source>
        <tissue evidence="1">Shoot tissue taken approximately 20 cm above the soil surface</tissue>
    </source>
</reference>
<protein>
    <submittedName>
        <fullName evidence="1">ATTOC64-V (ARABIDOPSIS THALIANA TRANSLOCON AT THE OUTER MEMBRANE OF CHLOROPLASTS 64-V)</fullName>
    </submittedName>
</protein>
<reference evidence="1" key="1">
    <citation type="submission" date="2014-09" db="EMBL/GenBank/DDBJ databases">
        <authorList>
            <person name="Magalhaes I.L.F."/>
            <person name="Oliveira U."/>
            <person name="Santos F.R."/>
            <person name="Vidigal T.H.D.A."/>
            <person name="Brescovit A.D."/>
            <person name="Santos A.J."/>
        </authorList>
    </citation>
    <scope>NUCLEOTIDE SEQUENCE</scope>
    <source>
        <tissue evidence="1">Shoot tissue taken approximately 20 cm above the soil surface</tissue>
    </source>
</reference>
<proteinExistence type="predicted"/>